<dbReference type="SUPFAM" id="SSF82866">
    <property type="entry name" value="Multidrug efflux transporter AcrB transmembrane domain"/>
    <property type="match status" value="2"/>
</dbReference>
<protein>
    <submittedName>
        <fullName evidence="4">Efflux RND transporter permease subunit</fullName>
    </submittedName>
</protein>
<feature type="chain" id="PRO_5045420412" evidence="3">
    <location>
        <begin position="20"/>
        <end position="1242"/>
    </location>
</feature>
<feature type="transmembrane region" description="Helical" evidence="2">
    <location>
        <begin position="329"/>
        <end position="348"/>
    </location>
</feature>
<keyword evidence="5" id="KW-1185">Reference proteome</keyword>
<dbReference type="PANTHER" id="PTHR32063">
    <property type="match status" value="1"/>
</dbReference>
<feature type="region of interest" description="Disordered" evidence="1">
    <location>
        <begin position="1039"/>
        <end position="1082"/>
    </location>
</feature>
<feature type="transmembrane region" description="Helical" evidence="2">
    <location>
        <begin position="456"/>
        <end position="480"/>
    </location>
</feature>
<accession>A0ABW7UGI8</accession>
<dbReference type="PANTHER" id="PTHR32063:SF4">
    <property type="entry name" value="SLR6043 PROTEIN"/>
    <property type="match status" value="1"/>
</dbReference>
<dbReference type="Gene3D" id="2.40.420.20">
    <property type="match status" value="1"/>
</dbReference>
<feature type="transmembrane region" description="Helical" evidence="2">
    <location>
        <begin position="975"/>
        <end position="995"/>
    </location>
</feature>
<keyword evidence="2" id="KW-1133">Transmembrane helix</keyword>
<dbReference type="RefSeq" id="WP_398711767.1">
    <property type="nucleotide sequence ID" value="NZ_JBIRUI010000014.1"/>
</dbReference>
<gene>
    <name evidence="4" type="ORF">ACH407_28140</name>
</gene>
<dbReference type="EMBL" id="JBIRUI010000014">
    <property type="protein sequence ID" value="MFI1717432.1"/>
    <property type="molecule type" value="Genomic_DNA"/>
</dbReference>
<feature type="transmembrane region" description="Helical" evidence="2">
    <location>
        <begin position="927"/>
        <end position="948"/>
    </location>
</feature>
<feature type="compositionally biased region" description="Low complexity" evidence="1">
    <location>
        <begin position="1051"/>
        <end position="1065"/>
    </location>
</feature>
<feature type="region of interest" description="Disordered" evidence="1">
    <location>
        <begin position="1112"/>
        <end position="1135"/>
    </location>
</feature>
<sequence>MAAAVLALGFFQLPRAASADVFPEFAPTQVQIQTEAPGLSAAEVEQLITVPLEQDLLNGVAWLDEITSESAPGLSSVDLVFGPGTDEQKARQAVQERLIQVGGLPQVGKPPVMIQPLSSTSRVMMIGLSSKDASRIDMSVLARWNIKPRLLGVPGVANVIIWGEQDRQLQVQVDPAQLRSRGVSLDQVIRTTGNALWVSPLTFVEASTPGTGGFIDTPSQRLAIQHVLPITKAQDLASVAVEDTPDKRLRIGDVASVVEDHQPLIGDVTLSDGPGIMLVIEKYPGANTREVTHAVEEAMTSLQPGLSGITVDTHVYRPASFVDTALDNVGLWVLVAVPAVSVLLGLYFLSWRVALISLVSITLAETAALWVLYLRGSPFNMMVLAGLAIALGAVIDDIVIGFDRVQGQLRREDRGTGEGPGTGDGHRGTGDGRGPDGRRSVADVVVDATAAVRRPAFFATLILLLAVVPVVFLSGIGGAFARPLALSYALAVIASTVVALTLTPVLTAMLLARTRLGHRRNPVLGWLHRGFDRISPKTLLRPGLAVAAAAVLAGTGFAVWPQLDGASPIPSLHQRELLIQVEAPPGTSLPEMNRLGQTAADQLRALPGVESVGAHVGRARESDQVVNVNSGEFWVNLKSSADYDRTVAAINRTMNGQTGLDSEVLTYPQARLDQVRADNGDGAPVVVRVYGQDLGVLRQQAQLVSKAISQVPGIVRPQVPEVVEEPTLEVKVDLAAAQSHGIKPGDVRRTAATYFSGLPVGSLYEEQKVFDVVVWGSPATRSAPQKVQDLLIDTPNGGHVRLGDVASVRVTPYPTVIEHYATSRSLDVVADVSGRDLNTVLDDVRNRVQAMPMPYEYHVEVQSDVAHQQSQDLRIAGLVAAALLGSFLLLQAAFGSWRAATLVLLALPLAGVGGVLTAFAVGGVMSVGALGGFLVVLGIAVRNLVLLVRGYQETEPRQDGTVDPRRIVDATRDRVGPVLLTALATAVAVLPAVVLGTIEGMEVLHPLAVVVLGGLVTSTLVTLFIVPALYIRFHSSPGGLGRRRTGPEPGPSTAGRAPGAAAADGGRTERREAPRGGPRRRLGRRRWVAGLSAAGLLLAGGASLSACADSQSSAAPAAEHDEEPPAEIEKVPEGRIPRLTLAEDTVARLHITMEPLRQAPLDGAGPPQTLIPLKAVVYDPEGKTFAFTSPKPFVYLRTPVELGRFGKDDAVVKSGLAKDTPVVTVGAAELLGIEYETDGEHE</sequence>
<evidence type="ECO:0000313" key="5">
    <source>
        <dbReference type="Proteomes" id="UP001611339"/>
    </source>
</evidence>
<feature type="transmembrane region" description="Helical" evidence="2">
    <location>
        <begin position="873"/>
        <end position="890"/>
    </location>
</feature>
<dbReference type="Gene3D" id="3.30.2090.10">
    <property type="entry name" value="Multidrug efflux transporter AcrB TolC docking domain, DN and DC subdomains"/>
    <property type="match status" value="2"/>
</dbReference>
<reference evidence="4 5" key="1">
    <citation type="submission" date="2024-10" db="EMBL/GenBank/DDBJ databases">
        <title>The Natural Products Discovery Center: Release of the First 8490 Sequenced Strains for Exploring Actinobacteria Biosynthetic Diversity.</title>
        <authorList>
            <person name="Kalkreuter E."/>
            <person name="Kautsar S.A."/>
            <person name="Yang D."/>
            <person name="Bader C.D."/>
            <person name="Teijaro C.N."/>
            <person name="Fluegel L."/>
            <person name="Davis C.M."/>
            <person name="Simpson J.R."/>
            <person name="Lauterbach L."/>
            <person name="Steele A.D."/>
            <person name="Gui C."/>
            <person name="Meng S."/>
            <person name="Li G."/>
            <person name="Viehrig K."/>
            <person name="Ye F."/>
            <person name="Su P."/>
            <person name="Kiefer A.F."/>
            <person name="Nichols A."/>
            <person name="Cepeda A.J."/>
            <person name="Yan W."/>
            <person name="Fan B."/>
            <person name="Jiang Y."/>
            <person name="Adhikari A."/>
            <person name="Zheng C.-J."/>
            <person name="Schuster L."/>
            <person name="Cowan T.M."/>
            <person name="Smanski M.J."/>
            <person name="Chevrette M.G."/>
            <person name="De Carvalho L.P.S."/>
            <person name="Shen B."/>
        </authorList>
    </citation>
    <scope>NUCLEOTIDE SEQUENCE [LARGE SCALE GENOMIC DNA]</scope>
    <source>
        <strain evidence="4 5">NPDC020602</strain>
    </source>
</reference>
<dbReference type="Gene3D" id="3.30.70.1440">
    <property type="entry name" value="Multidrug efflux transporter AcrB pore domain"/>
    <property type="match status" value="1"/>
</dbReference>
<feature type="region of interest" description="Disordered" evidence="1">
    <location>
        <begin position="411"/>
        <end position="438"/>
    </location>
</feature>
<organism evidence="4 5">
    <name type="scientific">Streptomyces litmocidini</name>
    <dbReference type="NCBI Taxonomy" id="67318"/>
    <lineage>
        <taxon>Bacteria</taxon>
        <taxon>Bacillati</taxon>
        <taxon>Actinomycetota</taxon>
        <taxon>Actinomycetes</taxon>
        <taxon>Kitasatosporales</taxon>
        <taxon>Streptomycetaceae</taxon>
        <taxon>Streptomyces</taxon>
    </lineage>
</organism>
<dbReference type="PRINTS" id="PR00702">
    <property type="entry name" value="ACRIFLAVINRP"/>
</dbReference>
<feature type="transmembrane region" description="Helical" evidence="2">
    <location>
        <begin position="355"/>
        <end position="373"/>
    </location>
</feature>
<dbReference type="Gene3D" id="3.30.70.1320">
    <property type="entry name" value="Multidrug efflux transporter AcrB pore domain like"/>
    <property type="match status" value="1"/>
</dbReference>
<feature type="transmembrane region" description="Helical" evidence="2">
    <location>
        <begin position="539"/>
        <end position="560"/>
    </location>
</feature>
<feature type="signal peptide" evidence="3">
    <location>
        <begin position="1"/>
        <end position="19"/>
    </location>
</feature>
<feature type="transmembrane region" description="Helical" evidence="2">
    <location>
        <begin position="486"/>
        <end position="512"/>
    </location>
</feature>
<dbReference type="SUPFAM" id="SSF82714">
    <property type="entry name" value="Multidrug efflux transporter AcrB TolC docking domain, DN and DC subdomains"/>
    <property type="match status" value="1"/>
</dbReference>
<keyword evidence="2" id="KW-0812">Transmembrane</keyword>
<dbReference type="InterPro" id="IPR027463">
    <property type="entry name" value="AcrB_DN_DC_subdom"/>
</dbReference>
<feature type="compositionally biased region" description="Basic and acidic residues" evidence="1">
    <location>
        <begin position="424"/>
        <end position="438"/>
    </location>
</feature>
<feature type="transmembrane region" description="Helical" evidence="2">
    <location>
        <begin position="1087"/>
        <end position="1106"/>
    </location>
</feature>
<comment type="caution">
    <text evidence="4">The sequence shown here is derived from an EMBL/GenBank/DDBJ whole genome shotgun (WGS) entry which is preliminary data.</text>
</comment>
<evidence type="ECO:0000313" key="4">
    <source>
        <dbReference type="EMBL" id="MFI1717432.1"/>
    </source>
</evidence>
<name>A0ABW7UGI8_9ACTN</name>
<keyword evidence="2" id="KW-0472">Membrane</keyword>
<evidence type="ECO:0000256" key="3">
    <source>
        <dbReference type="SAM" id="SignalP"/>
    </source>
</evidence>
<feature type="transmembrane region" description="Helical" evidence="2">
    <location>
        <begin position="902"/>
        <end position="921"/>
    </location>
</feature>
<evidence type="ECO:0000256" key="1">
    <source>
        <dbReference type="SAM" id="MobiDB-lite"/>
    </source>
</evidence>
<keyword evidence="3" id="KW-0732">Signal</keyword>
<dbReference type="Proteomes" id="UP001611339">
    <property type="component" value="Unassembled WGS sequence"/>
</dbReference>
<feature type="transmembrane region" description="Helical" evidence="2">
    <location>
        <begin position="1007"/>
        <end position="1033"/>
    </location>
</feature>
<dbReference type="Pfam" id="PF00873">
    <property type="entry name" value="ACR_tran"/>
    <property type="match status" value="1"/>
</dbReference>
<evidence type="ECO:0000256" key="2">
    <source>
        <dbReference type="SAM" id="Phobius"/>
    </source>
</evidence>
<dbReference type="InterPro" id="IPR001036">
    <property type="entry name" value="Acrflvin-R"/>
</dbReference>
<dbReference type="SUPFAM" id="SSF82693">
    <property type="entry name" value="Multidrug efflux transporter AcrB pore domain, PN1, PN2, PC1 and PC2 subdomains"/>
    <property type="match status" value="3"/>
</dbReference>
<dbReference type="Gene3D" id="3.30.70.1430">
    <property type="entry name" value="Multidrug efflux transporter AcrB pore domain"/>
    <property type="match status" value="2"/>
</dbReference>
<feature type="transmembrane region" description="Helical" evidence="2">
    <location>
        <begin position="379"/>
        <end position="402"/>
    </location>
</feature>
<dbReference type="Gene3D" id="1.20.1640.10">
    <property type="entry name" value="Multidrug efflux transporter AcrB transmembrane domain"/>
    <property type="match status" value="2"/>
</dbReference>
<proteinExistence type="predicted"/>